<gene>
    <name evidence="3" type="ORF">LZ24_02429</name>
</gene>
<evidence type="ECO:0000313" key="3">
    <source>
        <dbReference type="EMBL" id="TWI68593.1"/>
    </source>
</evidence>
<dbReference type="PROSITE" id="PS50894">
    <property type="entry name" value="HPT"/>
    <property type="match status" value="1"/>
</dbReference>
<dbReference type="RefSeq" id="WP_186443104.1">
    <property type="nucleotide sequence ID" value="NZ_VLLC01000020.1"/>
</dbReference>
<dbReference type="AlphaFoldDB" id="A0A562RI50"/>
<comment type="caution">
    <text evidence="3">The sequence shown here is derived from an EMBL/GenBank/DDBJ whole genome shotgun (WGS) entry which is preliminary data.</text>
</comment>
<dbReference type="CDD" id="cd00088">
    <property type="entry name" value="HPT"/>
    <property type="match status" value="1"/>
</dbReference>
<feature type="modified residue" description="Phosphohistidine" evidence="1">
    <location>
        <position position="65"/>
    </location>
</feature>
<dbReference type="InterPro" id="IPR008207">
    <property type="entry name" value="Sig_transdc_His_kin_Hpt_dom"/>
</dbReference>
<organism evidence="3 4">
    <name type="scientific">Desulfobotulus alkaliphilus</name>
    <dbReference type="NCBI Taxonomy" id="622671"/>
    <lineage>
        <taxon>Bacteria</taxon>
        <taxon>Pseudomonadati</taxon>
        <taxon>Thermodesulfobacteriota</taxon>
        <taxon>Desulfobacteria</taxon>
        <taxon>Desulfobacterales</taxon>
        <taxon>Desulfobacteraceae</taxon>
        <taxon>Desulfobotulus</taxon>
    </lineage>
</organism>
<reference evidence="3 4" key="1">
    <citation type="submission" date="2019-07" db="EMBL/GenBank/DDBJ databases">
        <title>Genome sequencing of 100 strains of the haloalkaliphilic chemolithoautotrophic sulfur-oxidizing bacterium Thioalkalivibrio.</title>
        <authorList>
            <person name="Muyzer G."/>
        </authorList>
    </citation>
    <scope>NUCLEOTIDE SEQUENCE [LARGE SCALE GENOMIC DNA]</scope>
    <source>
        <strain evidence="3 4">ASO4-4</strain>
    </source>
</reference>
<proteinExistence type="predicted"/>
<dbReference type="GO" id="GO:0000160">
    <property type="term" value="P:phosphorelay signal transduction system"/>
    <property type="evidence" value="ECO:0007669"/>
    <property type="project" value="InterPro"/>
</dbReference>
<dbReference type="EMBL" id="VLLC01000020">
    <property type="protein sequence ID" value="TWI68593.1"/>
    <property type="molecule type" value="Genomic_DNA"/>
</dbReference>
<sequence>MDKTSQNKYFSSVFDKKTMMNRFMNDAEIACGVVRVFLTDTPRQLSLLQDALKDKDLETATRIAHSIKGAAMNVGGLSLAKLAAAMEKDGHEKHIPAMEEKLGQMKKNCHDLIGILQETFHIKDIP</sequence>
<protein>
    <submittedName>
        <fullName evidence="3">Hpt domain-containing protein</fullName>
    </submittedName>
</protein>
<dbReference type="Pfam" id="PF01627">
    <property type="entry name" value="Hpt"/>
    <property type="match status" value="1"/>
</dbReference>
<name>A0A562RI50_9BACT</name>
<dbReference type="InterPro" id="IPR036641">
    <property type="entry name" value="HPT_dom_sf"/>
</dbReference>
<evidence type="ECO:0000256" key="1">
    <source>
        <dbReference type="PROSITE-ProRule" id="PRU00110"/>
    </source>
</evidence>
<keyword evidence="1" id="KW-0597">Phosphoprotein</keyword>
<keyword evidence="4" id="KW-1185">Reference proteome</keyword>
<evidence type="ECO:0000313" key="4">
    <source>
        <dbReference type="Proteomes" id="UP000318307"/>
    </source>
</evidence>
<accession>A0A562RI50</accession>
<dbReference type="GO" id="GO:0004672">
    <property type="term" value="F:protein kinase activity"/>
    <property type="evidence" value="ECO:0007669"/>
    <property type="project" value="UniProtKB-ARBA"/>
</dbReference>
<dbReference type="Proteomes" id="UP000318307">
    <property type="component" value="Unassembled WGS sequence"/>
</dbReference>
<dbReference type="Gene3D" id="1.20.120.160">
    <property type="entry name" value="HPT domain"/>
    <property type="match status" value="1"/>
</dbReference>
<evidence type="ECO:0000259" key="2">
    <source>
        <dbReference type="PROSITE" id="PS50894"/>
    </source>
</evidence>
<dbReference type="SUPFAM" id="SSF47226">
    <property type="entry name" value="Histidine-containing phosphotransfer domain, HPT domain"/>
    <property type="match status" value="1"/>
</dbReference>
<feature type="domain" description="HPt" evidence="2">
    <location>
        <begin position="26"/>
        <end position="119"/>
    </location>
</feature>